<evidence type="ECO:0000259" key="1">
    <source>
        <dbReference type="Pfam" id="PF12728"/>
    </source>
</evidence>
<dbReference type="GO" id="GO:0003677">
    <property type="term" value="F:DNA binding"/>
    <property type="evidence" value="ECO:0007669"/>
    <property type="project" value="InterPro"/>
</dbReference>
<dbReference type="NCBIfam" id="TIGR01764">
    <property type="entry name" value="excise"/>
    <property type="match status" value="1"/>
</dbReference>
<keyword evidence="3" id="KW-1185">Reference proteome</keyword>
<sequence>MKVTVISTDELEQLIKSTTKNSIKEYYSQKESNDSKPIHTTVKEAARRLKVSELTVRNYIKRGLIVAHKVGNRVLIETDSIDKALSEVKSLKYKR</sequence>
<reference evidence="2" key="1">
    <citation type="journal article" date="2014" name="Genome Announc.">
        <title>Draft Genome Sequences of Marine Flavobacterium Nonlabens Strains NR17, NR24, NR27, NR32, NR33, and Ara13.</title>
        <authorList>
            <person name="Nakanishi M."/>
            <person name="Meirelles P."/>
            <person name="Suzuki R."/>
            <person name="Takatani N."/>
            <person name="Mino S."/>
            <person name="Suda W."/>
            <person name="Oshima K."/>
            <person name="Hattori M."/>
            <person name="Ohkuma M."/>
            <person name="Hosokawa M."/>
            <person name="Miyashita K."/>
            <person name="Thompson F.L."/>
            <person name="Niwa A."/>
            <person name="Sawabe T."/>
            <person name="Sawabe T."/>
        </authorList>
    </citation>
    <scope>NUCLEOTIDE SEQUENCE [LARGE SCALE GENOMIC DNA]</scope>
    <source>
        <strain evidence="2">JCM 19294</strain>
    </source>
</reference>
<accession>A0A090PXQ6</accession>
<evidence type="ECO:0000313" key="2">
    <source>
        <dbReference type="EMBL" id="GAK95525.1"/>
    </source>
</evidence>
<dbReference type="EMBL" id="BBML01000001">
    <property type="protein sequence ID" value="GAK95525.1"/>
    <property type="molecule type" value="Genomic_DNA"/>
</dbReference>
<dbReference type="InterPro" id="IPR010093">
    <property type="entry name" value="SinI_DNA-bd"/>
</dbReference>
<evidence type="ECO:0000313" key="3">
    <source>
        <dbReference type="Proteomes" id="UP000029221"/>
    </source>
</evidence>
<dbReference type="Pfam" id="PF12728">
    <property type="entry name" value="HTH_17"/>
    <property type="match status" value="1"/>
</dbReference>
<dbReference type="AlphaFoldDB" id="A0A090PXQ6"/>
<dbReference type="Proteomes" id="UP000029221">
    <property type="component" value="Unassembled WGS sequence"/>
</dbReference>
<dbReference type="eggNOG" id="ENOG5030RWA">
    <property type="taxonomic scope" value="Bacteria"/>
</dbReference>
<comment type="caution">
    <text evidence="2">The sequence shown here is derived from an EMBL/GenBank/DDBJ whole genome shotgun (WGS) entry which is preliminary data.</text>
</comment>
<protein>
    <recommendedName>
        <fullName evidence="1">Helix-turn-helix domain-containing protein</fullName>
    </recommendedName>
</protein>
<feature type="domain" description="Helix-turn-helix" evidence="1">
    <location>
        <begin position="41"/>
        <end position="85"/>
    </location>
</feature>
<gene>
    <name evidence="2" type="ORF">JCM19294_2307</name>
</gene>
<dbReference type="InterPro" id="IPR041657">
    <property type="entry name" value="HTH_17"/>
</dbReference>
<proteinExistence type="predicted"/>
<dbReference type="RefSeq" id="WP_052510244.1">
    <property type="nucleotide sequence ID" value="NZ_BBML01000001.1"/>
</dbReference>
<name>A0A090PXQ6_9FLAO</name>
<dbReference type="InterPro" id="IPR009061">
    <property type="entry name" value="DNA-bd_dom_put_sf"/>
</dbReference>
<organism evidence="2 3">
    <name type="scientific">Nonlabens tegetincola</name>
    <dbReference type="NCBI Taxonomy" id="323273"/>
    <lineage>
        <taxon>Bacteria</taxon>
        <taxon>Pseudomonadati</taxon>
        <taxon>Bacteroidota</taxon>
        <taxon>Flavobacteriia</taxon>
        <taxon>Flavobacteriales</taxon>
        <taxon>Flavobacteriaceae</taxon>
        <taxon>Nonlabens</taxon>
    </lineage>
</organism>
<dbReference type="SUPFAM" id="SSF46955">
    <property type="entry name" value="Putative DNA-binding domain"/>
    <property type="match status" value="1"/>
</dbReference>